<accession>A0A0G1C5T2</accession>
<dbReference type="SUPFAM" id="SSF47095">
    <property type="entry name" value="HMG-box"/>
    <property type="match status" value="1"/>
</dbReference>
<reference evidence="2 3" key="1">
    <citation type="journal article" date="2015" name="Nature">
        <title>rRNA introns, odd ribosomes, and small enigmatic genomes across a large radiation of phyla.</title>
        <authorList>
            <person name="Brown C.T."/>
            <person name="Hug L.A."/>
            <person name="Thomas B.C."/>
            <person name="Sharon I."/>
            <person name="Castelle C.J."/>
            <person name="Singh A."/>
            <person name="Wilkins M.J."/>
            <person name="Williams K.H."/>
            <person name="Banfield J.F."/>
        </authorList>
    </citation>
    <scope>NUCLEOTIDE SEQUENCE [LARGE SCALE GENOMIC DNA]</scope>
</reference>
<feature type="transmembrane region" description="Helical" evidence="1">
    <location>
        <begin position="7"/>
        <end position="27"/>
    </location>
</feature>
<organism evidence="2 3">
    <name type="scientific">Candidatus Azambacteria bacterium GW2011_GWA1_42_19</name>
    <dbReference type="NCBI Taxonomy" id="1618609"/>
    <lineage>
        <taxon>Bacteria</taxon>
        <taxon>Candidatus Azamiibacteriota</taxon>
    </lineage>
</organism>
<gene>
    <name evidence="2" type="ORF">UV10_C0036G0002</name>
</gene>
<sequence>MIIIEQLRNLLILGILLVVGVTVSMVYKSNNPICPDDFKDPKREIAAFSEWGKEFWENNPNATVSDFSQARVDFWRENNCTKALKRYEDYMAGNVDEETKQLIEMVIKEEVIKNQRTPVCPDEYENQEDYIKAVGEWLGDFYDKNPNITKDEMLSARKNFLFENGCKELSI</sequence>
<proteinExistence type="predicted"/>
<keyword evidence="1" id="KW-0812">Transmembrane</keyword>
<name>A0A0G1C5T2_9BACT</name>
<dbReference type="InterPro" id="IPR036910">
    <property type="entry name" value="HMG_box_dom_sf"/>
</dbReference>
<keyword evidence="1" id="KW-0472">Membrane</keyword>
<protein>
    <submittedName>
        <fullName evidence="2">Uncharacterized protein</fullName>
    </submittedName>
</protein>
<dbReference type="Proteomes" id="UP000034951">
    <property type="component" value="Unassembled WGS sequence"/>
</dbReference>
<dbReference type="AlphaFoldDB" id="A0A0G1C5T2"/>
<keyword evidence="1" id="KW-1133">Transmembrane helix</keyword>
<evidence type="ECO:0000256" key="1">
    <source>
        <dbReference type="SAM" id="Phobius"/>
    </source>
</evidence>
<evidence type="ECO:0000313" key="3">
    <source>
        <dbReference type="Proteomes" id="UP000034951"/>
    </source>
</evidence>
<evidence type="ECO:0000313" key="2">
    <source>
        <dbReference type="EMBL" id="KKS44993.1"/>
    </source>
</evidence>
<dbReference type="EMBL" id="LCDE01000036">
    <property type="protein sequence ID" value="KKS44993.1"/>
    <property type="molecule type" value="Genomic_DNA"/>
</dbReference>
<comment type="caution">
    <text evidence="2">The sequence shown here is derived from an EMBL/GenBank/DDBJ whole genome shotgun (WGS) entry which is preliminary data.</text>
</comment>